<comment type="caution">
    <text evidence="1">The sequence shown here is derived from an EMBL/GenBank/DDBJ whole genome shotgun (WGS) entry which is preliminary data.</text>
</comment>
<dbReference type="EMBL" id="JANURN010000004">
    <property type="protein sequence ID" value="MDL0082049.1"/>
    <property type="molecule type" value="Genomic_DNA"/>
</dbReference>
<accession>A0ACC6FS65</accession>
<dbReference type="Proteomes" id="UP001173802">
    <property type="component" value="Unassembled WGS sequence"/>
</dbReference>
<evidence type="ECO:0000313" key="2">
    <source>
        <dbReference type="Proteomes" id="UP001173802"/>
    </source>
</evidence>
<organism evidence="1 2">
    <name type="scientific">Helicobacter zhangjianzhongii</name>
    <dbReference type="NCBI Taxonomy" id="2974574"/>
    <lineage>
        <taxon>Bacteria</taxon>
        <taxon>Pseudomonadati</taxon>
        <taxon>Campylobacterota</taxon>
        <taxon>Epsilonproteobacteria</taxon>
        <taxon>Campylobacterales</taxon>
        <taxon>Helicobacteraceae</taxon>
        <taxon>Helicobacter</taxon>
    </lineage>
</organism>
<keyword evidence="2" id="KW-1185">Reference proteome</keyword>
<gene>
    <name evidence="1" type="ORF">NYG90_05075</name>
</gene>
<sequence>MRQQGVAIHKGAQADSKKNAQKATPLESTFEKTQMDCHADFQSARNDRNNATTQKVDSRTDCRTIAIAWACNDNKEFDKQKQILL</sequence>
<reference evidence="1 2" key="1">
    <citation type="journal article" date="2023" name="Microorganisms">
        <title>Isolation and Genomic Characteristics of Cat-Borne Campylobacter felis sp. nov. and Sheep-Borne Campylobacter ovis sp. nov.</title>
        <authorList>
            <person name="Wang H."/>
            <person name="Li Y."/>
            <person name="Gu Y."/>
            <person name="Zhou G."/>
            <person name="Chen X."/>
            <person name="Zhang X."/>
            <person name="Shao Z."/>
            <person name="Zhang J."/>
            <person name="Zhang M."/>
        </authorList>
    </citation>
    <scope>NUCLEOTIDE SEQUENCE [LARGE SCALE GENOMIC DNA]</scope>
    <source>
        <strain evidence="1 2">XJK30-2</strain>
    </source>
</reference>
<name>A0ACC6FS65_9HELI</name>
<evidence type="ECO:0000313" key="1">
    <source>
        <dbReference type="EMBL" id="MDL0082049.1"/>
    </source>
</evidence>
<proteinExistence type="predicted"/>
<protein>
    <submittedName>
        <fullName evidence="1">Uncharacterized protein</fullName>
    </submittedName>
</protein>